<comment type="caution">
    <text evidence="3">The sequence shown here is derived from an EMBL/GenBank/DDBJ whole genome shotgun (WGS) entry which is preliminary data.</text>
</comment>
<evidence type="ECO:0000313" key="4">
    <source>
        <dbReference type="Proteomes" id="UP001528673"/>
    </source>
</evidence>
<dbReference type="Proteomes" id="UP001528673">
    <property type="component" value="Unassembled WGS sequence"/>
</dbReference>
<dbReference type="PIRSF" id="PIRSF017082">
    <property type="entry name" value="YflP"/>
    <property type="match status" value="1"/>
</dbReference>
<dbReference type="InterPro" id="IPR005064">
    <property type="entry name" value="BUG"/>
</dbReference>
<dbReference type="Gene3D" id="3.40.190.10">
    <property type="entry name" value="Periplasmic binding protein-like II"/>
    <property type="match status" value="1"/>
</dbReference>
<keyword evidence="4" id="KW-1185">Reference proteome</keyword>
<dbReference type="SUPFAM" id="SSF53850">
    <property type="entry name" value="Periplasmic binding protein-like II"/>
    <property type="match status" value="1"/>
</dbReference>
<name>A0ABT5MVY1_9BURK</name>
<proteinExistence type="inferred from homology"/>
<dbReference type="RefSeq" id="WP_273949842.1">
    <property type="nucleotide sequence ID" value="NZ_JAQSIP010000002.1"/>
</dbReference>
<feature type="chain" id="PRO_5047530945" evidence="2">
    <location>
        <begin position="34"/>
        <end position="332"/>
    </location>
</feature>
<keyword evidence="2" id="KW-0732">Signal</keyword>
<feature type="signal peptide" evidence="2">
    <location>
        <begin position="1"/>
        <end position="33"/>
    </location>
</feature>
<dbReference type="PANTHER" id="PTHR42928:SF5">
    <property type="entry name" value="BLR1237 PROTEIN"/>
    <property type="match status" value="1"/>
</dbReference>
<gene>
    <name evidence="3" type="ORF">PSQ40_06515</name>
</gene>
<reference evidence="3 4" key="1">
    <citation type="submission" date="2023-02" db="EMBL/GenBank/DDBJ databases">
        <title>Bacterial whole genomic sequence of Curvibacter sp. HBC61.</title>
        <authorList>
            <person name="Le V."/>
            <person name="Ko S.-R."/>
            <person name="Ahn C.-Y."/>
            <person name="Oh H.-M."/>
        </authorList>
    </citation>
    <scope>NUCLEOTIDE SEQUENCE [LARGE SCALE GENOMIC DNA]</scope>
    <source>
        <strain evidence="3 4">HBC61</strain>
    </source>
</reference>
<protein>
    <submittedName>
        <fullName evidence="3">Tripartite tricarboxylate transporter substrate-binding protein</fullName>
    </submittedName>
</protein>
<dbReference type="InterPro" id="IPR042100">
    <property type="entry name" value="Bug_dom1"/>
</dbReference>
<dbReference type="EMBL" id="JAQSIP010000002">
    <property type="protein sequence ID" value="MDD0838218.1"/>
    <property type="molecule type" value="Genomic_DNA"/>
</dbReference>
<evidence type="ECO:0000313" key="3">
    <source>
        <dbReference type="EMBL" id="MDD0838218.1"/>
    </source>
</evidence>
<dbReference type="Gene3D" id="3.40.190.150">
    <property type="entry name" value="Bordetella uptake gene, domain 1"/>
    <property type="match status" value="1"/>
</dbReference>
<accession>A0ABT5MVY1</accession>
<dbReference type="PANTHER" id="PTHR42928">
    <property type="entry name" value="TRICARBOXYLATE-BINDING PROTEIN"/>
    <property type="match status" value="1"/>
</dbReference>
<sequence>MNTDTSHVNLLRRRLLLGSLGGCAAALAFPAQAQEAAWPNRPLRLVVPFPPGGGADVVARILAAALTDKLGQNVWVENKAGAAGTVGVTYALQQAPDGYTMVWCTPAAQYLAPRSVRYDPVADFAPVSQTVAATYLLVVDPKLNVQTVPELIAAARAKPGSVNYATAGTGGQGHLMGAYFNLLAGTDMTMVPFTGEGPALAGVMGGQVQTAFLSSAAALPQVKAGKLRAIGMSSAQRLPGIPTDIQPIATSLPGYDVTAINYIAMRSGTPKAIVDRLSRLINEVLTMPSVRDRISAVGVVPQGSTPEELERRVMAERAKWSDVLQKTQIVLE</sequence>
<dbReference type="Pfam" id="PF03401">
    <property type="entry name" value="TctC"/>
    <property type="match status" value="1"/>
</dbReference>
<evidence type="ECO:0000256" key="2">
    <source>
        <dbReference type="SAM" id="SignalP"/>
    </source>
</evidence>
<comment type="similarity">
    <text evidence="1">Belongs to the UPF0065 (bug) family.</text>
</comment>
<organism evidence="3 4">
    <name type="scientific">Curvibacter cyanobacteriorum</name>
    <dbReference type="NCBI Taxonomy" id="3026422"/>
    <lineage>
        <taxon>Bacteria</taxon>
        <taxon>Pseudomonadati</taxon>
        <taxon>Pseudomonadota</taxon>
        <taxon>Betaproteobacteria</taxon>
        <taxon>Burkholderiales</taxon>
        <taxon>Comamonadaceae</taxon>
        <taxon>Curvibacter</taxon>
    </lineage>
</organism>
<evidence type="ECO:0000256" key="1">
    <source>
        <dbReference type="ARBA" id="ARBA00006987"/>
    </source>
</evidence>
<dbReference type="PROSITE" id="PS51318">
    <property type="entry name" value="TAT"/>
    <property type="match status" value="1"/>
</dbReference>
<dbReference type="InterPro" id="IPR006311">
    <property type="entry name" value="TAT_signal"/>
</dbReference>